<evidence type="ECO:0000259" key="1">
    <source>
        <dbReference type="Pfam" id="PF13649"/>
    </source>
</evidence>
<comment type="caution">
    <text evidence="2">The sequence shown here is derived from an EMBL/GenBank/DDBJ whole genome shotgun (WGS) entry which is preliminary data.</text>
</comment>
<dbReference type="SUPFAM" id="SSF53335">
    <property type="entry name" value="S-adenosyl-L-methionine-dependent methyltransferases"/>
    <property type="match status" value="1"/>
</dbReference>
<proteinExistence type="predicted"/>
<accession>A0ABT1JDC8</accession>
<dbReference type="Gene3D" id="3.40.50.150">
    <property type="entry name" value="Vaccinia Virus protein VP39"/>
    <property type="match status" value="1"/>
</dbReference>
<sequence length="306" mass="33071">MITLTGAAERAPERVVETYAEGKPYDLFYLQVSGLRLVGRKTEAAYPGPDRDGEPAERLKGCLVQADMLLGVVEREQVAEDHVAVFHRPVDEAERTALFAAAVADPGAELYYPFAQLGDRVRDAAAEFDPDGWELTEEFARELDHAESVLRDSVPDRLVELGFRGGVAYDAACSTGAFLQAVQRRVPGTRTIGQDLSPQMAAYARSRVDETHCGDSIRPAVPPGTADLVICRHLNAFVVGTAQAHELMAAAVSACRDGGLVVLLGHTPILISAPWCEMSGLEVLQRSAATPSGHALFQCYVLRKRG</sequence>
<dbReference type="Pfam" id="PF13649">
    <property type="entry name" value="Methyltransf_25"/>
    <property type="match status" value="1"/>
</dbReference>
<organism evidence="2 3">
    <name type="scientific">Actinoalloteichus caeruleus DSM 43889</name>
    <dbReference type="NCBI Taxonomy" id="1120930"/>
    <lineage>
        <taxon>Bacteria</taxon>
        <taxon>Bacillati</taxon>
        <taxon>Actinomycetota</taxon>
        <taxon>Actinomycetes</taxon>
        <taxon>Pseudonocardiales</taxon>
        <taxon>Pseudonocardiaceae</taxon>
        <taxon>Actinoalloteichus</taxon>
        <taxon>Actinoalloteichus cyanogriseus</taxon>
    </lineage>
</organism>
<gene>
    <name evidence="2" type="ORF">G443_000479</name>
</gene>
<evidence type="ECO:0000313" key="2">
    <source>
        <dbReference type="EMBL" id="MCP2330209.1"/>
    </source>
</evidence>
<name>A0ABT1JDC8_ACTCY</name>
<evidence type="ECO:0000313" key="3">
    <source>
        <dbReference type="Proteomes" id="UP000791080"/>
    </source>
</evidence>
<protein>
    <submittedName>
        <fullName evidence="2">Isonocardicin synthase</fullName>
    </submittedName>
</protein>
<dbReference type="InterPro" id="IPR029063">
    <property type="entry name" value="SAM-dependent_MTases_sf"/>
</dbReference>
<keyword evidence="3" id="KW-1185">Reference proteome</keyword>
<dbReference type="Proteomes" id="UP000791080">
    <property type="component" value="Unassembled WGS sequence"/>
</dbReference>
<dbReference type="RefSeq" id="WP_026420610.1">
    <property type="nucleotide sequence ID" value="NZ_AUBJ02000001.1"/>
</dbReference>
<feature type="domain" description="Methyltransferase" evidence="1">
    <location>
        <begin position="170"/>
        <end position="259"/>
    </location>
</feature>
<dbReference type="InterPro" id="IPR041698">
    <property type="entry name" value="Methyltransf_25"/>
</dbReference>
<dbReference type="EMBL" id="AUBJ02000001">
    <property type="protein sequence ID" value="MCP2330209.1"/>
    <property type="molecule type" value="Genomic_DNA"/>
</dbReference>
<reference evidence="2 3" key="1">
    <citation type="submission" date="2022-06" db="EMBL/GenBank/DDBJ databases">
        <title>Genomic Encyclopedia of Type Strains, Phase I: the one thousand microbial genomes (KMG-I) project.</title>
        <authorList>
            <person name="Kyrpides N."/>
        </authorList>
    </citation>
    <scope>NUCLEOTIDE SEQUENCE [LARGE SCALE GENOMIC DNA]</scope>
    <source>
        <strain evidence="2 3">DSM 43889</strain>
    </source>
</reference>